<dbReference type="AlphaFoldDB" id="A0A9K3EPS9"/>
<accession>A0A9K3EPS9</accession>
<dbReference type="GO" id="GO:0009638">
    <property type="term" value="P:phototropism"/>
    <property type="evidence" value="ECO:0007669"/>
    <property type="project" value="InterPro"/>
</dbReference>
<name>A0A9K3EPS9_HELAN</name>
<reference evidence="3" key="2">
    <citation type="submission" date="2020-06" db="EMBL/GenBank/DDBJ databases">
        <title>Helianthus annuus Genome sequencing and assembly Release 2.</title>
        <authorList>
            <person name="Gouzy J."/>
            <person name="Langlade N."/>
            <person name="Munos S."/>
        </authorList>
    </citation>
    <scope>NUCLEOTIDE SEQUENCE</scope>
    <source>
        <tissue evidence="3">Leaves</tissue>
    </source>
</reference>
<gene>
    <name evidence="3" type="ORF">HanXRQr2_Chr12g0531321</name>
</gene>
<keyword evidence="1" id="KW-0175">Coiled coil</keyword>
<dbReference type="Gramene" id="mRNA:HanXRQr2_Chr12g0531321">
    <property type="protein sequence ID" value="CDS:HanXRQr2_Chr12g0531321.1"/>
    <property type="gene ID" value="HanXRQr2_Chr12g0531321"/>
</dbReference>
<feature type="coiled-coil region" evidence="1">
    <location>
        <begin position="81"/>
        <end position="108"/>
    </location>
</feature>
<protein>
    <submittedName>
        <fullName evidence="3">Uncharacterized protein</fullName>
    </submittedName>
</protein>
<reference evidence="3" key="1">
    <citation type="journal article" date="2017" name="Nature">
        <title>The sunflower genome provides insights into oil metabolism, flowering and Asterid evolution.</title>
        <authorList>
            <person name="Badouin H."/>
            <person name="Gouzy J."/>
            <person name="Grassa C.J."/>
            <person name="Murat F."/>
            <person name="Staton S.E."/>
            <person name="Cottret L."/>
            <person name="Lelandais-Briere C."/>
            <person name="Owens G.L."/>
            <person name="Carrere S."/>
            <person name="Mayjonade B."/>
            <person name="Legrand L."/>
            <person name="Gill N."/>
            <person name="Kane N.C."/>
            <person name="Bowers J.E."/>
            <person name="Hubner S."/>
            <person name="Bellec A."/>
            <person name="Berard A."/>
            <person name="Berges H."/>
            <person name="Blanchet N."/>
            <person name="Boniface M.C."/>
            <person name="Brunel D."/>
            <person name="Catrice O."/>
            <person name="Chaidir N."/>
            <person name="Claudel C."/>
            <person name="Donnadieu C."/>
            <person name="Faraut T."/>
            <person name="Fievet G."/>
            <person name="Helmstetter N."/>
            <person name="King M."/>
            <person name="Knapp S.J."/>
            <person name="Lai Z."/>
            <person name="Le Paslier M.C."/>
            <person name="Lippi Y."/>
            <person name="Lorenzon L."/>
            <person name="Mandel J.R."/>
            <person name="Marage G."/>
            <person name="Marchand G."/>
            <person name="Marquand E."/>
            <person name="Bret-Mestries E."/>
            <person name="Morien E."/>
            <person name="Nambeesan S."/>
            <person name="Nguyen T."/>
            <person name="Pegot-Espagnet P."/>
            <person name="Pouilly N."/>
            <person name="Raftis F."/>
            <person name="Sallet E."/>
            <person name="Schiex T."/>
            <person name="Thomas J."/>
            <person name="Vandecasteele C."/>
            <person name="Vares D."/>
            <person name="Vear F."/>
            <person name="Vautrin S."/>
            <person name="Crespi M."/>
            <person name="Mangin B."/>
            <person name="Burke J.M."/>
            <person name="Salse J."/>
            <person name="Munos S."/>
            <person name="Vincourt P."/>
            <person name="Rieseberg L.H."/>
            <person name="Langlade N.B."/>
        </authorList>
    </citation>
    <scope>NUCLEOTIDE SEQUENCE</scope>
    <source>
        <tissue evidence="3">Leaves</tissue>
    </source>
</reference>
<dbReference type="PANTHER" id="PTHR33781">
    <property type="entry name" value="PROTEIN PHYTOCHROME KINASE SUBSTRATE 1-RELATED"/>
    <property type="match status" value="1"/>
</dbReference>
<keyword evidence="4" id="KW-1185">Reference proteome</keyword>
<proteinExistence type="predicted"/>
<organism evidence="3 4">
    <name type="scientific">Helianthus annuus</name>
    <name type="common">Common sunflower</name>
    <dbReference type="NCBI Taxonomy" id="4232"/>
    <lineage>
        <taxon>Eukaryota</taxon>
        <taxon>Viridiplantae</taxon>
        <taxon>Streptophyta</taxon>
        <taxon>Embryophyta</taxon>
        <taxon>Tracheophyta</taxon>
        <taxon>Spermatophyta</taxon>
        <taxon>Magnoliopsida</taxon>
        <taxon>eudicotyledons</taxon>
        <taxon>Gunneridae</taxon>
        <taxon>Pentapetalae</taxon>
        <taxon>asterids</taxon>
        <taxon>campanulids</taxon>
        <taxon>Asterales</taxon>
        <taxon>Asteraceae</taxon>
        <taxon>Asteroideae</taxon>
        <taxon>Heliantheae alliance</taxon>
        <taxon>Heliantheae</taxon>
        <taxon>Helianthus</taxon>
    </lineage>
</organism>
<evidence type="ECO:0000256" key="2">
    <source>
        <dbReference type="SAM" id="MobiDB-lite"/>
    </source>
</evidence>
<dbReference type="InterPro" id="IPR039615">
    <property type="entry name" value="PKS"/>
</dbReference>
<evidence type="ECO:0000256" key="1">
    <source>
        <dbReference type="SAM" id="Coils"/>
    </source>
</evidence>
<feature type="compositionally biased region" description="Polar residues" evidence="2">
    <location>
        <begin position="176"/>
        <end position="189"/>
    </location>
</feature>
<dbReference type="Proteomes" id="UP000215914">
    <property type="component" value="Unassembled WGS sequence"/>
</dbReference>
<sequence length="472" mass="52394">MQVDLTHNTFFLLYKWLSFSQVAHLLPLIFTTHFFKSFSTFVLLSFNTSMETYANDYSLKASLTLQTSNSFRDVSFSSYLNQAEEHMIQNLTDQVSHVKNEQEKDKDDEELGVFGAEKYFKGEIEDVENKNDRRFVDKYDTRTKIHQQKVTAEQFDPNFAVKLKTDLTKLTSTHTPSVQSNVSYNSNTGLLPRAKSSRGRIERGSKTKTFLATFGCNCIDKKSTQISEKRISKPHTRMCDFDPKASPLSSKSKLTERTVRNDYFTFPVLNSTDLNSNNSDLTNLKYGNLAGKVEDGNNGGRLSLGRKLSLLNNWEVDISTEDEMYVPASGMYNHHDVDSDSSSDLFEIESFSTTCDNSFVAPRTSNGYAPSEVSVDWSVVTASAADFSVVSDYEEMRTGGGWRVSGGNGRGMVNRDEPKKRPGILSGCTNYKAVRVAGDGYKVGGGGGGGAGGRRRLSESVAVGSMFRGGII</sequence>
<dbReference type="PANTHER" id="PTHR33781:SF19">
    <property type="entry name" value="PHYTOCHROME KINASE SUBSTRATE 1"/>
    <property type="match status" value="1"/>
</dbReference>
<feature type="region of interest" description="Disordered" evidence="2">
    <location>
        <begin position="175"/>
        <end position="202"/>
    </location>
</feature>
<dbReference type="EMBL" id="MNCJ02000327">
    <property type="protein sequence ID" value="KAF5777068.1"/>
    <property type="molecule type" value="Genomic_DNA"/>
</dbReference>
<comment type="caution">
    <text evidence="3">The sequence shown here is derived from an EMBL/GenBank/DDBJ whole genome shotgun (WGS) entry which is preliminary data.</text>
</comment>
<evidence type="ECO:0000313" key="3">
    <source>
        <dbReference type="EMBL" id="KAF5777068.1"/>
    </source>
</evidence>
<evidence type="ECO:0000313" key="4">
    <source>
        <dbReference type="Proteomes" id="UP000215914"/>
    </source>
</evidence>